<dbReference type="PaxDb" id="4113-PGSC0003DMT400091718"/>
<name>M1DN93_SOLTU</name>
<dbReference type="Proteomes" id="UP000011115">
    <property type="component" value="Unassembled WGS sequence"/>
</dbReference>
<feature type="region of interest" description="Disordered" evidence="1">
    <location>
        <begin position="1"/>
        <end position="125"/>
    </location>
</feature>
<dbReference type="InParanoid" id="M1DN93"/>
<proteinExistence type="predicted"/>
<evidence type="ECO:0008006" key="4">
    <source>
        <dbReference type="Google" id="ProtNLM"/>
    </source>
</evidence>
<evidence type="ECO:0000256" key="1">
    <source>
        <dbReference type="SAM" id="MobiDB-lite"/>
    </source>
</evidence>
<reference evidence="2" key="2">
    <citation type="submission" date="2015-06" db="UniProtKB">
        <authorList>
            <consortium name="EnsemblPlants"/>
        </authorList>
    </citation>
    <scope>IDENTIFICATION</scope>
    <source>
        <strain evidence="2">DM1-3 516 R44</strain>
    </source>
</reference>
<dbReference type="EnsemblPlants" id="PGSC0003DMT400091718">
    <property type="protein sequence ID" value="PGSC0003DMT400091718"/>
    <property type="gene ID" value="PGSC0003DMG400041289"/>
</dbReference>
<dbReference type="HOGENOM" id="CLU_029307_5_1_1"/>
<feature type="compositionally biased region" description="Gly residues" evidence="1">
    <location>
        <begin position="1"/>
        <end position="10"/>
    </location>
</feature>
<evidence type="ECO:0000313" key="3">
    <source>
        <dbReference type="Proteomes" id="UP000011115"/>
    </source>
</evidence>
<protein>
    <recommendedName>
        <fullName evidence="4">Integrase core domain containing protein</fullName>
    </recommendedName>
</protein>
<evidence type="ECO:0000313" key="2">
    <source>
        <dbReference type="EnsemblPlants" id="PGSC0003DMT400091718"/>
    </source>
</evidence>
<sequence>MFSNLGGCGTMGSARATGGGVGVGTGAVVDMARPKVTGRNMSPRRKAKGIKLNEDAAASRGKTTKLPTSGGKEKSKGKPPASPEASSDSDGIYTTHLTTSKSEGEHQEPQISASDDDELVAAQRA</sequence>
<organism evidence="2 3">
    <name type="scientific">Solanum tuberosum</name>
    <name type="common">Potato</name>
    <dbReference type="NCBI Taxonomy" id="4113"/>
    <lineage>
        <taxon>Eukaryota</taxon>
        <taxon>Viridiplantae</taxon>
        <taxon>Streptophyta</taxon>
        <taxon>Embryophyta</taxon>
        <taxon>Tracheophyta</taxon>
        <taxon>Spermatophyta</taxon>
        <taxon>Magnoliopsida</taxon>
        <taxon>eudicotyledons</taxon>
        <taxon>Gunneridae</taxon>
        <taxon>Pentapetalae</taxon>
        <taxon>asterids</taxon>
        <taxon>lamiids</taxon>
        <taxon>Solanales</taxon>
        <taxon>Solanaceae</taxon>
        <taxon>Solanoideae</taxon>
        <taxon>Solaneae</taxon>
        <taxon>Solanum</taxon>
    </lineage>
</organism>
<accession>M1DN93</accession>
<dbReference type="Gramene" id="PGSC0003DMT400091718">
    <property type="protein sequence ID" value="PGSC0003DMT400091718"/>
    <property type="gene ID" value="PGSC0003DMG400041289"/>
</dbReference>
<keyword evidence="3" id="KW-1185">Reference proteome</keyword>
<dbReference type="AlphaFoldDB" id="M1DN93"/>
<reference evidence="3" key="1">
    <citation type="journal article" date="2011" name="Nature">
        <title>Genome sequence and analysis of the tuber crop potato.</title>
        <authorList>
            <consortium name="The Potato Genome Sequencing Consortium"/>
        </authorList>
    </citation>
    <scope>NUCLEOTIDE SEQUENCE [LARGE SCALE GENOMIC DNA]</scope>
    <source>
        <strain evidence="3">cv. DM1-3 516 R44</strain>
    </source>
</reference>